<accession>A0A0D3INF7</accession>
<dbReference type="PANTHER" id="PTHR44329">
    <property type="entry name" value="SERINE/THREONINE-PROTEIN KINASE TNNI3K-RELATED"/>
    <property type="match status" value="1"/>
</dbReference>
<protein>
    <recommendedName>
        <fullName evidence="4">Serine-threonine/tyrosine-protein kinase catalytic domain-containing protein</fullName>
    </recommendedName>
</protein>
<evidence type="ECO:0000256" key="1">
    <source>
        <dbReference type="SAM" id="MobiDB-lite"/>
    </source>
</evidence>
<feature type="region of interest" description="Disordered" evidence="1">
    <location>
        <begin position="160"/>
        <end position="181"/>
    </location>
</feature>
<dbReference type="PANTHER" id="PTHR44329:SF261">
    <property type="entry name" value="ZINC FINGER CONTAINING PROTEIN KINASE-RELATED"/>
    <property type="match status" value="1"/>
</dbReference>
<name>A0A0D3INF7_EMIH1</name>
<feature type="compositionally biased region" description="Low complexity" evidence="1">
    <location>
        <begin position="160"/>
        <end position="178"/>
    </location>
</feature>
<reference evidence="2" key="2">
    <citation type="submission" date="2024-10" db="UniProtKB">
        <authorList>
            <consortium name="EnsemblProtists"/>
        </authorList>
    </citation>
    <scope>IDENTIFICATION</scope>
</reference>
<dbReference type="GO" id="GO:0004674">
    <property type="term" value="F:protein serine/threonine kinase activity"/>
    <property type="evidence" value="ECO:0007669"/>
    <property type="project" value="TreeGrafter"/>
</dbReference>
<dbReference type="PaxDb" id="2903-EOD12792"/>
<dbReference type="eggNOG" id="KOG0192">
    <property type="taxonomic scope" value="Eukaryota"/>
</dbReference>
<dbReference type="RefSeq" id="XP_005765221.1">
    <property type="nucleotide sequence ID" value="XM_005765164.1"/>
</dbReference>
<evidence type="ECO:0000313" key="2">
    <source>
        <dbReference type="EnsemblProtists" id="EOD12792"/>
    </source>
</evidence>
<sequence>MCTQVTVVIDNVNNPSLTDADAFEEVANALAKVDGFPLAVLLPALDDGLSPDAAAAAGKAAGDAIIAGKSPEEAAEAGEAAGRAAQKALDDGLRRMRPELQARLQARPFLRASESAGDAIIAGKSPEVAAAAGDAAGKAAQKVLDDGLSPDAVDAADAAGKAAGDAITPASRPRGQLRPARRRARRLRWLLTPTSRLRQLRDGPSDGRRMTGQTGSLRYMAPEGERLHRRHKRFRSRSASHTADVFSWASLLYEMAAHKKLYYAMDAQAYISQAIPDVAALLSACWSTSPSQRPDFAQVVPVLETALAALPAAADAQQEGAAGAKEGCSCVLA</sequence>
<dbReference type="STRING" id="2903.R1BSV5"/>
<dbReference type="KEGG" id="ehx:EMIHUDRAFT_247251"/>
<dbReference type="Gene3D" id="1.10.510.10">
    <property type="entry name" value="Transferase(Phosphotransferase) domain 1"/>
    <property type="match status" value="1"/>
</dbReference>
<organism evidence="2 3">
    <name type="scientific">Emiliania huxleyi (strain CCMP1516)</name>
    <dbReference type="NCBI Taxonomy" id="280463"/>
    <lineage>
        <taxon>Eukaryota</taxon>
        <taxon>Haptista</taxon>
        <taxon>Haptophyta</taxon>
        <taxon>Prymnesiophyceae</taxon>
        <taxon>Isochrysidales</taxon>
        <taxon>Noelaerhabdaceae</taxon>
        <taxon>Emiliania</taxon>
    </lineage>
</organism>
<keyword evidence="3" id="KW-1185">Reference proteome</keyword>
<dbReference type="AlphaFoldDB" id="A0A0D3INF7"/>
<dbReference type="SUPFAM" id="SSF56112">
    <property type="entry name" value="Protein kinase-like (PK-like)"/>
    <property type="match status" value="1"/>
</dbReference>
<evidence type="ECO:0008006" key="4">
    <source>
        <dbReference type="Google" id="ProtNLM"/>
    </source>
</evidence>
<reference evidence="3" key="1">
    <citation type="journal article" date="2013" name="Nature">
        <title>Pan genome of the phytoplankton Emiliania underpins its global distribution.</title>
        <authorList>
            <person name="Read B.A."/>
            <person name="Kegel J."/>
            <person name="Klute M.J."/>
            <person name="Kuo A."/>
            <person name="Lefebvre S.C."/>
            <person name="Maumus F."/>
            <person name="Mayer C."/>
            <person name="Miller J."/>
            <person name="Monier A."/>
            <person name="Salamov A."/>
            <person name="Young J."/>
            <person name="Aguilar M."/>
            <person name="Claverie J.M."/>
            <person name="Frickenhaus S."/>
            <person name="Gonzalez K."/>
            <person name="Herman E.K."/>
            <person name="Lin Y.C."/>
            <person name="Napier J."/>
            <person name="Ogata H."/>
            <person name="Sarno A.F."/>
            <person name="Shmutz J."/>
            <person name="Schroeder D."/>
            <person name="de Vargas C."/>
            <person name="Verret F."/>
            <person name="von Dassow P."/>
            <person name="Valentin K."/>
            <person name="Van de Peer Y."/>
            <person name="Wheeler G."/>
            <person name="Dacks J.B."/>
            <person name="Delwiche C.F."/>
            <person name="Dyhrman S.T."/>
            <person name="Glockner G."/>
            <person name="John U."/>
            <person name="Richards T."/>
            <person name="Worden A.Z."/>
            <person name="Zhang X."/>
            <person name="Grigoriev I.V."/>
            <person name="Allen A.E."/>
            <person name="Bidle K."/>
            <person name="Borodovsky M."/>
            <person name="Bowler C."/>
            <person name="Brownlee C."/>
            <person name="Cock J.M."/>
            <person name="Elias M."/>
            <person name="Gladyshev V.N."/>
            <person name="Groth M."/>
            <person name="Guda C."/>
            <person name="Hadaegh A."/>
            <person name="Iglesias-Rodriguez M.D."/>
            <person name="Jenkins J."/>
            <person name="Jones B.M."/>
            <person name="Lawson T."/>
            <person name="Leese F."/>
            <person name="Lindquist E."/>
            <person name="Lobanov A."/>
            <person name="Lomsadze A."/>
            <person name="Malik S.B."/>
            <person name="Marsh M.E."/>
            <person name="Mackinder L."/>
            <person name="Mock T."/>
            <person name="Mueller-Roeber B."/>
            <person name="Pagarete A."/>
            <person name="Parker M."/>
            <person name="Probert I."/>
            <person name="Quesneville H."/>
            <person name="Raines C."/>
            <person name="Rensing S.A."/>
            <person name="Riano-Pachon D.M."/>
            <person name="Richier S."/>
            <person name="Rokitta S."/>
            <person name="Shiraiwa Y."/>
            <person name="Soanes D.M."/>
            <person name="van der Giezen M."/>
            <person name="Wahlund T.M."/>
            <person name="Williams B."/>
            <person name="Wilson W."/>
            <person name="Wolfe G."/>
            <person name="Wurch L.L."/>
        </authorList>
    </citation>
    <scope>NUCLEOTIDE SEQUENCE</scope>
</reference>
<evidence type="ECO:0000313" key="3">
    <source>
        <dbReference type="Proteomes" id="UP000013827"/>
    </source>
</evidence>
<dbReference type="Proteomes" id="UP000013827">
    <property type="component" value="Unassembled WGS sequence"/>
</dbReference>
<dbReference type="GeneID" id="17258943"/>
<dbReference type="EnsemblProtists" id="EOD12792">
    <property type="protein sequence ID" value="EOD12792"/>
    <property type="gene ID" value="EMIHUDRAFT_247251"/>
</dbReference>
<dbReference type="InterPro" id="IPR011009">
    <property type="entry name" value="Kinase-like_dom_sf"/>
</dbReference>
<dbReference type="HOGENOM" id="CLU_835311_0_0_1"/>
<dbReference type="InterPro" id="IPR051681">
    <property type="entry name" value="Ser/Thr_Kinases-Pseudokinases"/>
</dbReference>
<proteinExistence type="predicted"/>